<dbReference type="InterPro" id="IPR036249">
    <property type="entry name" value="Thioredoxin-like_sf"/>
</dbReference>
<dbReference type="PROSITE" id="PS50404">
    <property type="entry name" value="GST_NTER"/>
    <property type="match status" value="1"/>
</dbReference>
<dbReference type="Gene3D" id="3.40.30.10">
    <property type="entry name" value="Glutaredoxin"/>
    <property type="match status" value="2"/>
</dbReference>
<organism evidence="2 3">
    <name type="scientific">Legionella worsleiensis</name>
    <dbReference type="NCBI Taxonomy" id="45076"/>
    <lineage>
        <taxon>Bacteria</taxon>
        <taxon>Pseudomonadati</taxon>
        <taxon>Pseudomonadota</taxon>
        <taxon>Gammaproteobacteria</taxon>
        <taxon>Legionellales</taxon>
        <taxon>Legionellaceae</taxon>
        <taxon>Legionella</taxon>
    </lineage>
</organism>
<dbReference type="GO" id="GO:0016740">
    <property type="term" value="F:transferase activity"/>
    <property type="evidence" value="ECO:0007669"/>
    <property type="project" value="UniProtKB-KW"/>
</dbReference>
<accession>A0A0W1A6U4</accession>
<dbReference type="Pfam" id="PF00043">
    <property type="entry name" value="GST_C"/>
    <property type="match status" value="1"/>
</dbReference>
<evidence type="ECO:0000313" key="3">
    <source>
        <dbReference type="Proteomes" id="UP000054662"/>
    </source>
</evidence>
<dbReference type="STRING" id="45076.Lwor_1964"/>
<keyword evidence="3" id="KW-1185">Reference proteome</keyword>
<dbReference type="PANTHER" id="PTHR44051">
    <property type="entry name" value="GLUTATHIONE S-TRANSFERASE-RELATED"/>
    <property type="match status" value="1"/>
</dbReference>
<dbReference type="RefSeq" id="WP_058493736.1">
    <property type="nucleotide sequence ID" value="NZ_CBCRUR010000004.1"/>
</dbReference>
<protein>
    <submittedName>
        <fullName evidence="2">Tetrachloro-P-hydroquinone reductive dehalogenase</fullName>
        <ecNumber evidence="2">2.5.1.-</ecNumber>
    </submittedName>
</protein>
<dbReference type="EMBL" id="LNZC01000027">
    <property type="protein sequence ID" value="KTD76739.1"/>
    <property type="molecule type" value="Genomic_DNA"/>
</dbReference>
<dbReference type="InterPro" id="IPR004045">
    <property type="entry name" value="Glutathione_S-Trfase_N"/>
</dbReference>
<proteinExistence type="predicted"/>
<dbReference type="InterPro" id="IPR036282">
    <property type="entry name" value="Glutathione-S-Trfase_C_sf"/>
</dbReference>
<evidence type="ECO:0000259" key="1">
    <source>
        <dbReference type="PROSITE" id="PS50404"/>
    </source>
</evidence>
<sequence>MILYSASSSYYSMIGRYALLEAGLPFEHRRMDIHLAKEQLSPWYMAINPAMTVPALVDNKTIWTDSQDILKFAASQAGTQWMDADPECAGQIDTLVKDHYAITIERLTFGKALNSIPLLRFFVFKMLRNAISSLESQRPSSSDEKALEAKILLNKQRLAYFSEGSLEDKLAEERNKVRAYLQQLPTPKVFLFGDKISSVDIVTVVLLGRLKMIGEYDLVVSEDLKNWFSRMQLRSAYKEADIWTYFQPWRIILKR</sequence>
<dbReference type="SUPFAM" id="SSF52833">
    <property type="entry name" value="Thioredoxin-like"/>
    <property type="match status" value="1"/>
</dbReference>
<dbReference type="OrthoDB" id="9810080at2"/>
<name>A0A0W1A6U4_9GAMM</name>
<gene>
    <name evidence="2" type="primary">pcpC</name>
    <name evidence="2" type="ORF">Lwor_1964</name>
</gene>
<reference evidence="2 3" key="1">
    <citation type="submission" date="2015-11" db="EMBL/GenBank/DDBJ databases">
        <title>Genomic analysis of 38 Legionella species identifies large and diverse effector repertoires.</title>
        <authorList>
            <person name="Burstein D."/>
            <person name="Amaro F."/>
            <person name="Zusman T."/>
            <person name="Lifshitz Z."/>
            <person name="Cohen O."/>
            <person name="Gilbert J.A."/>
            <person name="Pupko T."/>
            <person name="Shuman H.A."/>
            <person name="Segal G."/>
        </authorList>
    </citation>
    <scope>NUCLEOTIDE SEQUENCE [LARGE SCALE GENOMIC DNA]</scope>
    <source>
        <strain evidence="2 3">ATCC 49508</strain>
    </source>
</reference>
<comment type="caution">
    <text evidence="2">The sequence shown here is derived from an EMBL/GenBank/DDBJ whole genome shotgun (WGS) entry which is preliminary data.</text>
</comment>
<dbReference type="PATRIC" id="fig|45076.6.peg.2142"/>
<dbReference type="EC" id="2.5.1.-" evidence="2"/>
<dbReference type="InterPro" id="IPR004046">
    <property type="entry name" value="GST_C"/>
</dbReference>
<dbReference type="SUPFAM" id="SSF47616">
    <property type="entry name" value="GST C-terminal domain-like"/>
    <property type="match status" value="1"/>
</dbReference>
<dbReference type="AlphaFoldDB" id="A0A0W1A6U4"/>
<evidence type="ECO:0000313" key="2">
    <source>
        <dbReference type="EMBL" id="KTD76739.1"/>
    </source>
</evidence>
<dbReference type="Proteomes" id="UP000054662">
    <property type="component" value="Unassembled WGS sequence"/>
</dbReference>
<dbReference type="Pfam" id="PF13417">
    <property type="entry name" value="GST_N_3"/>
    <property type="match status" value="1"/>
</dbReference>
<dbReference type="PANTHER" id="PTHR44051:SF8">
    <property type="entry name" value="GLUTATHIONE S-TRANSFERASE GSTA"/>
    <property type="match status" value="1"/>
</dbReference>
<dbReference type="Gene3D" id="1.20.1050.10">
    <property type="match status" value="1"/>
</dbReference>
<keyword evidence="2" id="KW-0808">Transferase</keyword>
<feature type="domain" description="GST N-terminal" evidence="1">
    <location>
        <begin position="1"/>
        <end position="81"/>
    </location>
</feature>